<evidence type="ECO:0000313" key="4">
    <source>
        <dbReference type="EMBL" id="GEP41516.1"/>
    </source>
</evidence>
<protein>
    <recommendedName>
        <fullName evidence="3">SHSP domain-containing protein</fullName>
    </recommendedName>
</protein>
<dbReference type="OrthoDB" id="9788892at2"/>
<dbReference type="InterPro" id="IPR002068">
    <property type="entry name" value="A-crystallin/Hsp20_dom"/>
</dbReference>
<dbReference type="EMBL" id="BKAG01000003">
    <property type="protein sequence ID" value="GEP41516.1"/>
    <property type="molecule type" value="Genomic_DNA"/>
</dbReference>
<comment type="caution">
    <text evidence="4">The sequence shown here is derived from an EMBL/GenBank/DDBJ whole genome shotgun (WGS) entry which is preliminary data.</text>
</comment>
<dbReference type="Proteomes" id="UP000321577">
    <property type="component" value="Unassembled WGS sequence"/>
</dbReference>
<dbReference type="InterPro" id="IPR031107">
    <property type="entry name" value="Small_HSP"/>
</dbReference>
<evidence type="ECO:0000256" key="1">
    <source>
        <dbReference type="PROSITE-ProRule" id="PRU00285"/>
    </source>
</evidence>
<organism evidence="4 5">
    <name type="scientific">Brevifollis gellanilyticus</name>
    <dbReference type="NCBI Taxonomy" id="748831"/>
    <lineage>
        <taxon>Bacteria</taxon>
        <taxon>Pseudomonadati</taxon>
        <taxon>Verrucomicrobiota</taxon>
        <taxon>Verrucomicrobiia</taxon>
        <taxon>Verrucomicrobiales</taxon>
        <taxon>Verrucomicrobiaceae</taxon>
    </lineage>
</organism>
<dbReference type="Pfam" id="PF00011">
    <property type="entry name" value="HSP20"/>
    <property type="match status" value="1"/>
</dbReference>
<gene>
    <name evidence="4" type="ORF">BGE01nite_08070</name>
</gene>
<name>A0A512M455_9BACT</name>
<evidence type="ECO:0000256" key="2">
    <source>
        <dbReference type="RuleBase" id="RU003616"/>
    </source>
</evidence>
<comment type="similarity">
    <text evidence="1 2">Belongs to the small heat shock protein (HSP20) family.</text>
</comment>
<dbReference type="PROSITE" id="PS01031">
    <property type="entry name" value="SHSP"/>
    <property type="match status" value="1"/>
</dbReference>
<dbReference type="RefSeq" id="WP_146848973.1">
    <property type="nucleotide sequence ID" value="NZ_BKAG01000003.1"/>
</dbReference>
<dbReference type="PANTHER" id="PTHR11527">
    <property type="entry name" value="HEAT-SHOCK PROTEIN 20 FAMILY MEMBER"/>
    <property type="match status" value="1"/>
</dbReference>
<proteinExistence type="inferred from homology"/>
<evidence type="ECO:0000259" key="3">
    <source>
        <dbReference type="PROSITE" id="PS01031"/>
    </source>
</evidence>
<keyword evidence="5" id="KW-1185">Reference proteome</keyword>
<dbReference type="SUPFAM" id="SSF49764">
    <property type="entry name" value="HSP20-like chaperones"/>
    <property type="match status" value="1"/>
</dbReference>
<sequence length="135" mass="14493">MNDTCCSPSSACASTQAAAAAPNVGATESLQKPRFNIDRKEDAFVIRVEMPGVPKAGVRVEYHDEVLTVRGERSAPAPADWKPVHQELSNLNYQLRLKVNTPVDDGQLSASLEDGVLTLTLPVKAAALPRQISVN</sequence>
<feature type="domain" description="SHSP" evidence="3">
    <location>
        <begin position="26"/>
        <end position="135"/>
    </location>
</feature>
<evidence type="ECO:0000313" key="5">
    <source>
        <dbReference type="Proteomes" id="UP000321577"/>
    </source>
</evidence>
<dbReference type="InterPro" id="IPR008978">
    <property type="entry name" value="HSP20-like_chaperone"/>
</dbReference>
<dbReference type="AlphaFoldDB" id="A0A512M455"/>
<reference evidence="4 5" key="1">
    <citation type="submission" date="2019-07" db="EMBL/GenBank/DDBJ databases">
        <title>Whole genome shotgun sequence of Brevifollis gellanilyticus NBRC 108608.</title>
        <authorList>
            <person name="Hosoyama A."/>
            <person name="Uohara A."/>
            <person name="Ohji S."/>
            <person name="Ichikawa N."/>
        </authorList>
    </citation>
    <scope>NUCLEOTIDE SEQUENCE [LARGE SCALE GENOMIC DNA]</scope>
    <source>
        <strain evidence="4 5">NBRC 108608</strain>
    </source>
</reference>
<accession>A0A512M455</accession>
<dbReference type="CDD" id="cd06464">
    <property type="entry name" value="ACD_sHsps-like"/>
    <property type="match status" value="1"/>
</dbReference>
<dbReference type="Gene3D" id="2.60.40.790">
    <property type="match status" value="1"/>
</dbReference>